<feature type="domain" description="ACT" evidence="9">
    <location>
        <begin position="715"/>
        <end position="798"/>
    </location>
</feature>
<dbReference type="CDD" id="cd04899">
    <property type="entry name" value="ACT_ACR-UUR-like_2"/>
    <property type="match status" value="1"/>
</dbReference>
<dbReference type="PANTHER" id="PTHR47320">
    <property type="entry name" value="BIFUNCTIONAL URIDYLYLTRANSFERASE/URIDYLYL-REMOVING ENZYME"/>
    <property type="match status" value="1"/>
</dbReference>
<comment type="cofactor">
    <cofactor evidence="8">
        <name>Mg(2+)</name>
        <dbReference type="ChEBI" id="CHEBI:18420"/>
    </cofactor>
</comment>
<dbReference type="GO" id="GO:0008773">
    <property type="term" value="F:[protein-PII] uridylyltransferase activity"/>
    <property type="evidence" value="ECO:0007669"/>
    <property type="project" value="UniProtKB-UniRule"/>
</dbReference>
<dbReference type="Proteomes" id="UP001178148">
    <property type="component" value="Unassembled WGS sequence"/>
</dbReference>
<comment type="catalytic activity">
    <reaction evidence="8">
        <text>[protein-PII]-uridylyl-L-tyrosine + H2O = [protein-PII]-L-tyrosine + UMP + H(+)</text>
        <dbReference type="Rhea" id="RHEA:48600"/>
        <dbReference type="Rhea" id="RHEA-COMP:12147"/>
        <dbReference type="Rhea" id="RHEA-COMP:12148"/>
        <dbReference type="ChEBI" id="CHEBI:15377"/>
        <dbReference type="ChEBI" id="CHEBI:15378"/>
        <dbReference type="ChEBI" id="CHEBI:46858"/>
        <dbReference type="ChEBI" id="CHEBI:57865"/>
        <dbReference type="ChEBI" id="CHEBI:90602"/>
    </reaction>
</comment>
<dbReference type="CDD" id="cd05401">
    <property type="entry name" value="NT_GlnE_GlnD_like"/>
    <property type="match status" value="1"/>
</dbReference>
<dbReference type="CDD" id="cd04900">
    <property type="entry name" value="ACT_UUR-like_1"/>
    <property type="match status" value="1"/>
</dbReference>
<dbReference type="EC" id="3.1.4.-" evidence="8"/>
<gene>
    <name evidence="8 11" type="primary">glnD</name>
    <name evidence="11" type="ORF">QS748_00310</name>
</gene>
<dbReference type="InterPro" id="IPR045865">
    <property type="entry name" value="ACT-like_dom_sf"/>
</dbReference>
<comment type="function">
    <text evidence="8">Modifies, by uridylylation and deuridylylation, the PII regulatory proteins (GlnB and homologs), in response to the nitrogen status of the cell that GlnD senses through the glutamine level. Under low glutamine levels, catalyzes the conversion of the PII proteins and UTP to PII-UMP and PPi, while under higher glutamine levels, GlnD hydrolyzes PII-UMP to PII and UMP (deuridylylation). Thus, controls uridylylation state and activity of the PII proteins, and plays an important role in the regulation of nitrogen metabolism.</text>
</comment>
<dbReference type="SUPFAM" id="SSF81301">
    <property type="entry name" value="Nucleotidyltransferase"/>
    <property type="match status" value="1"/>
</dbReference>
<dbReference type="InterPro" id="IPR002912">
    <property type="entry name" value="ACT_dom"/>
</dbReference>
<evidence type="ECO:0000256" key="7">
    <source>
        <dbReference type="ARBA" id="ARBA00047968"/>
    </source>
</evidence>
<evidence type="ECO:0000256" key="5">
    <source>
        <dbReference type="ARBA" id="ARBA00022842"/>
    </source>
</evidence>
<dbReference type="GO" id="GO:0008081">
    <property type="term" value="F:phosphoric diester hydrolase activity"/>
    <property type="evidence" value="ECO:0007669"/>
    <property type="project" value="UniProtKB-UniRule"/>
</dbReference>
<reference evidence="11 12" key="1">
    <citation type="journal article" date="2023" name="bioRxiv">
        <title>An intranuclear bacterial parasite of deep-sea mussels expresses apoptosis inhibitors acquired from its host.</title>
        <authorList>
            <person name="Gonzalez Porras M.A."/>
            <person name="Assie A."/>
            <person name="Tietjen M."/>
            <person name="Violette M."/>
            <person name="Kleiner M."/>
            <person name="Gruber-Vodicka H."/>
            <person name="Dubilier N."/>
            <person name="Leisch N."/>
        </authorList>
    </citation>
    <scope>NUCLEOTIDE SEQUENCE [LARGE SCALE GENOMIC DNA]</scope>
    <source>
        <strain evidence="11">IAP13</strain>
    </source>
</reference>
<keyword evidence="12" id="KW-1185">Reference proteome</keyword>
<evidence type="ECO:0000259" key="10">
    <source>
        <dbReference type="PROSITE" id="PS51831"/>
    </source>
</evidence>
<keyword evidence="6 8" id="KW-0511">Multifunctional enzyme</keyword>
<name>A0AA90NQW4_9GAMM</name>
<accession>A0AA90NQW4</accession>
<dbReference type="SUPFAM" id="SSF81593">
    <property type="entry name" value="Nucleotidyltransferase substrate binding subunit/domain"/>
    <property type="match status" value="1"/>
</dbReference>
<evidence type="ECO:0000256" key="6">
    <source>
        <dbReference type="ARBA" id="ARBA00023268"/>
    </source>
</evidence>
<comment type="catalytic activity">
    <reaction evidence="8">
        <text>[protein-PII]-L-tyrosine + UTP = [protein-PII]-uridylyl-L-tyrosine + diphosphate</text>
        <dbReference type="Rhea" id="RHEA:13673"/>
        <dbReference type="Rhea" id="RHEA-COMP:12147"/>
        <dbReference type="Rhea" id="RHEA-COMP:12148"/>
        <dbReference type="ChEBI" id="CHEBI:33019"/>
        <dbReference type="ChEBI" id="CHEBI:46398"/>
        <dbReference type="ChEBI" id="CHEBI:46858"/>
        <dbReference type="ChEBI" id="CHEBI:90602"/>
        <dbReference type="EC" id="2.7.7.59"/>
    </reaction>
</comment>
<dbReference type="EMBL" id="JASXSV010000001">
    <property type="protein sequence ID" value="MDP0587722.1"/>
    <property type="molecule type" value="Genomic_DNA"/>
</dbReference>
<dbReference type="NCBIfam" id="TIGR01693">
    <property type="entry name" value="UTase_glnD"/>
    <property type="match status" value="1"/>
</dbReference>
<dbReference type="InterPro" id="IPR043519">
    <property type="entry name" value="NT_sf"/>
</dbReference>
<keyword evidence="3" id="KW-0677">Repeat</keyword>
<keyword evidence="5 8" id="KW-0460">Magnesium</keyword>
<dbReference type="GO" id="GO:0008893">
    <property type="term" value="F:guanosine-3',5'-bis(diphosphate) 3'-diphosphatase activity"/>
    <property type="evidence" value="ECO:0007669"/>
    <property type="project" value="UniProtKB-EC"/>
</dbReference>
<feature type="region of interest" description="Uridylyltransferase" evidence="8">
    <location>
        <begin position="1"/>
        <end position="351"/>
    </location>
</feature>
<sequence>METLFQNLTPEIKQILFSKGQFRADLTLSPSSPVSAYKKCLGRVGFILDRWFREKVDISILVAARAWAIDQILSLAWDHYKWADTIDISLLAVGGYGRGEQHPGSDIDILILLDNDQYDTHHRNIEAFLALLWDIGLIVGSSVRSVSECTDQARLDLSIITSLMESRIISGPSHLYDRLQQNISTDKMWSSEIYLRAKFDEQRNLYRKSNDTYYILEPNVKSSPGGLRDLHMLGWVARRHYGTFDPVKLGKLKFLTKEEYRLLIKCRDFLWKVRWGLHTLNNRCEDRLLFDYQQILAEKFGYMDNKSLLAVEQFMKNYFRVVMSVTQLKDLLLQHFDDDILHGNRANKIIPINECFQIRNNYIETTHSQVFVESPAAMLEIFVLITRNPDIIGLRARTIRQLRRHGHLIDRRFQSAPRCTRLFLELMRAPYSLTSTLRRMVRYGILGRYLPEFGRIIGQMQFDLFHSHTVDAHTLLLIKYLRSFAYKENERKFPAAVKLFKKIARPEILYIAGLYHDIGKGRGGNHSQLGAMDAEKFCRRHGLDNENTLLIVWLVKEHLTMSITAQRQDISDSEVIQIFARKVETSEKLDYLYLLTVADINATNALLWNGWRASLLQQLYKETRQMLKVGADNLSSQSDQIKSIKLETLTLIPEISNFMTKVIAFWEHIEPAYFISHEPEEIAWQTRSVITHKNKKPLIIVRGIHDGDDDHWGLKIFVYTHNQKNLFAATVAALDQLNLIIQDARIFTSSNNFGMSIFTVLESDGTAIGKNIKRSDQIQCHLREMLNSPDGFPSLIQRITPRHLRQFSSEPVVSLSSQIKSRATQLNLIAIDRPGLLALIGKTFMELSIDVHRAKIATFGERVEDLFMITGKNGSFLHDYSYCVIICNKLIKVLNVAVEK</sequence>
<dbReference type="CDD" id="cd00077">
    <property type="entry name" value="HDc"/>
    <property type="match status" value="1"/>
</dbReference>
<keyword evidence="2 8" id="KW-0548">Nucleotidyltransferase</keyword>
<proteinExistence type="inferred from homology"/>
<dbReference type="Pfam" id="PF01966">
    <property type="entry name" value="HD"/>
    <property type="match status" value="1"/>
</dbReference>
<evidence type="ECO:0000256" key="4">
    <source>
        <dbReference type="ARBA" id="ARBA00022801"/>
    </source>
</evidence>
<dbReference type="Gene3D" id="1.10.3090.10">
    <property type="entry name" value="cca-adding enzyme, domain 2"/>
    <property type="match status" value="1"/>
</dbReference>
<evidence type="ECO:0000256" key="3">
    <source>
        <dbReference type="ARBA" id="ARBA00022737"/>
    </source>
</evidence>
<dbReference type="PIRSF" id="PIRSF006288">
    <property type="entry name" value="PII_uridyltransf"/>
    <property type="match status" value="1"/>
</dbReference>
<dbReference type="HAMAP" id="MF_00277">
    <property type="entry name" value="PII_uridylyl_transf"/>
    <property type="match status" value="1"/>
</dbReference>
<dbReference type="AlphaFoldDB" id="A0AA90NQW4"/>
<keyword evidence="4 8" id="KW-0378">Hydrolase</keyword>
<dbReference type="SUPFAM" id="SSF109604">
    <property type="entry name" value="HD-domain/PDEase-like"/>
    <property type="match status" value="1"/>
</dbReference>
<dbReference type="InterPro" id="IPR010043">
    <property type="entry name" value="UTase/UR"/>
</dbReference>
<dbReference type="EC" id="2.7.7.59" evidence="8"/>
<dbReference type="Gene3D" id="3.30.460.10">
    <property type="entry name" value="Beta Polymerase, domain 2"/>
    <property type="match status" value="1"/>
</dbReference>
<comment type="activity regulation">
    <text evidence="8">Uridylyltransferase (UTase) activity is inhibited by glutamine, while glutamine activates uridylyl-removing (UR) activity.</text>
</comment>
<dbReference type="PANTHER" id="PTHR47320:SF1">
    <property type="entry name" value="BIFUNCTIONAL URIDYLYLTRANSFERASE_URIDYLYL-REMOVING ENZYME"/>
    <property type="match status" value="1"/>
</dbReference>
<dbReference type="SMART" id="SM00471">
    <property type="entry name" value="HDc"/>
    <property type="match status" value="1"/>
</dbReference>
<feature type="domain" description="HD" evidence="10">
    <location>
        <begin position="470"/>
        <end position="592"/>
    </location>
</feature>
<comment type="catalytic activity">
    <reaction evidence="7">
        <text>guanosine 3',5'-bis(diphosphate) + H2O = GDP + diphosphate + H(+)</text>
        <dbReference type="Rhea" id="RHEA:14253"/>
        <dbReference type="ChEBI" id="CHEBI:15377"/>
        <dbReference type="ChEBI" id="CHEBI:15378"/>
        <dbReference type="ChEBI" id="CHEBI:33019"/>
        <dbReference type="ChEBI" id="CHEBI:58189"/>
        <dbReference type="ChEBI" id="CHEBI:77828"/>
        <dbReference type="EC" id="3.1.7.2"/>
    </reaction>
</comment>
<evidence type="ECO:0000313" key="11">
    <source>
        <dbReference type="EMBL" id="MDP0587722.1"/>
    </source>
</evidence>
<dbReference type="InterPro" id="IPR003607">
    <property type="entry name" value="HD/PDEase_dom"/>
</dbReference>
<evidence type="ECO:0000259" key="9">
    <source>
        <dbReference type="PROSITE" id="PS51671"/>
    </source>
</evidence>
<comment type="similarity">
    <text evidence="8">Belongs to the GlnD family.</text>
</comment>
<comment type="caution">
    <text evidence="11">The sequence shown here is derived from an EMBL/GenBank/DDBJ whole genome shotgun (WGS) entry which is preliminary data.</text>
</comment>
<dbReference type="Pfam" id="PF01909">
    <property type="entry name" value="NTP_transf_2"/>
    <property type="match status" value="1"/>
</dbReference>
<dbReference type="PROSITE" id="PS51671">
    <property type="entry name" value="ACT"/>
    <property type="match status" value="2"/>
</dbReference>
<comment type="caution">
    <text evidence="8">Lacks conserved residue(s) required for the propagation of feature annotation.</text>
</comment>
<organism evidence="11 12">
    <name type="scientific">Candidatus Endonucleibacter bathymodioli</name>
    <dbReference type="NCBI Taxonomy" id="539814"/>
    <lineage>
        <taxon>Bacteria</taxon>
        <taxon>Pseudomonadati</taxon>
        <taxon>Pseudomonadota</taxon>
        <taxon>Gammaproteobacteria</taxon>
        <taxon>Oceanospirillales</taxon>
        <taxon>Endozoicomonadaceae</taxon>
        <taxon>Candidatus Endonucleibacter</taxon>
    </lineage>
</organism>
<evidence type="ECO:0000256" key="8">
    <source>
        <dbReference type="HAMAP-Rule" id="MF_00277"/>
    </source>
</evidence>
<feature type="domain" description="ACT" evidence="9">
    <location>
        <begin position="825"/>
        <end position="900"/>
    </location>
</feature>
<evidence type="ECO:0000256" key="1">
    <source>
        <dbReference type="ARBA" id="ARBA00022679"/>
    </source>
</evidence>
<dbReference type="FunFam" id="1.10.3090.10:FF:000005">
    <property type="entry name" value="Bifunctional uridylyltransferase/uridylyl-removing enzyme"/>
    <property type="match status" value="1"/>
</dbReference>
<dbReference type="SUPFAM" id="SSF55021">
    <property type="entry name" value="ACT-like"/>
    <property type="match status" value="1"/>
</dbReference>
<dbReference type="InterPro" id="IPR002934">
    <property type="entry name" value="Polymerase_NTP_transf_dom"/>
</dbReference>
<dbReference type="GO" id="GO:0006808">
    <property type="term" value="P:regulation of nitrogen utilization"/>
    <property type="evidence" value="ECO:0007669"/>
    <property type="project" value="UniProtKB-UniRule"/>
</dbReference>
<dbReference type="Pfam" id="PF08335">
    <property type="entry name" value="GlnD_UR_UTase"/>
    <property type="match status" value="1"/>
</dbReference>
<dbReference type="InterPro" id="IPR006674">
    <property type="entry name" value="HD_domain"/>
</dbReference>
<comment type="domain">
    <text evidence="8">Has four distinct domains: an N-terminal nucleotidyltransferase (NT) domain responsible for UTase activity, a central HD domain that encodes UR activity, and two C-terminal ACT domains that seem to have a role in glutamine sensing.</text>
</comment>
<keyword evidence="1 8" id="KW-0808">Transferase</keyword>
<dbReference type="InterPro" id="IPR013546">
    <property type="entry name" value="PII_UdlTrfase/GS_AdlTrfase"/>
</dbReference>
<evidence type="ECO:0000256" key="2">
    <source>
        <dbReference type="ARBA" id="ARBA00022695"/>
    </source>
</evidence>
<protein>
    <recommendedName>
        <fullName evidence="8">Bifunctional uridylyltransferase/uridylyl-removing enzyme</fullName>
        <shortName evidence="8">UTase/UR</shortName>
    </recommendedName>
    <alternativeName>
        <fullName evidence="8">Bifunctional [protein-PII] modification enzyme</fullName>
    </alternativeName>
    <alternativeName>
        <fullName evidence="8">Bifunctional nitrogen sensor protein</fullName>
    </alternativeName>
    <domain>
        <recommendedName>
            <fullName evidence="8">[Protein-PII] uridylyltransferase</fullName>
            <shortName evidence="8">PII uridylyltransferase</shortName>
            <shortName evidence="8">UTase</shortName>
            <ecNumber evidence="8">2.7.7.59</ecNumber>
        </recommendedName>
    </domain>
    <domain>
        <recommendedName>
            <fullName evidence="8">[Protein-PII]-UMP uridylyl-removing enzyme</fullName>
            <shortName evidence="8">UR</shortName>
            <ecNumber evidence="8">3.1.4.-</ecNumber>
        </recommendedName>
    </domain>
</protein>
<evidence type="ECO:0000313" key="12">
    <source>
        <dbReference type="Proteomes" id="UP001178148"/>
    </source>
</evidence>
<dbReference type="PROSITE" id="PS51831">
    <property type="entry name" value="HD"/>
    <property type="match status" value="1"/>
</dbReference>